<dbReference type="Gene3D" id="3.30.300.30">
    <property type="match status" value="1"/>
</dbReference>
<organism evidence="3 4">
    <name type="scientific">Bacillus zhangzhouensis</name>
    <dbReference type="NCBI Taxonomy" id="1178540"/>
    <lineage>
        <taxon>Bacteria</taxon>
        <taxon>Bacillati</taxon>
        <taxon>Bacillota</taxon>
        <taxon>Bacilli</taxon>
        <taxon>Bacillales</taxon>
        <taxon>Bacillaceae</taxon>
        <taxon>Bacillus</taxon>
    </lineage>
</organism>
<reference evidence="3 4" key="1">
    <citation type="submission" date="2012-09" db="EMBL/GenBank/DDBJ databases">
        <title>Genome Sequence of Bacillus sp. DW5-4.</title>
        <authorList>
            <person name="Lai Q."/>
            <person name="Liu Y."/>
            <person name="Shao Z."/>
        </authorList>
    </citation>
    <scope>NUCLEOTIDE SEQUENCE [LARGE SCALE GENOMIC DNA]</scope>
    <source>
        <strain evidence="3 4">DW5-4</strain>
    </source>
</reference>
<gene>
    <name evidence="3" type="ORF">BA70_17905</name>
</gene>
<evidence type="ECO:0000313" key="3">
    <source>
        <dbReference type="EMBL" id="KEP26758.1"/>
    </source>
</evidence>
<dbReference type="Pfam" id="PF00501">
    <property type="entry name" value="AMP-binding"/>
    <property type="match status" value="1"/>
</dbReference>
<dbReference type="SUPFAM" id="SSF56801">
    <property type="entry name" value="Acetyl-CoA synthetase-like"/>
    <property type="match status" value="1"/>
</dbReference>
<name>A0A081LBY2_9BACI</name>
<dbReference type="Gene3D" id="3.40.50.12780">
    <property type="entry name" value="N-terminal domain of ligase-like"/>
    <property type="match status" value="1"/>
</dbReference>
<dbReference type="InterPro" id="IPR020845">
    <property type="entry name" value="AMP-binding_CS"/>
</dbReference>
<keyword evidence="4" id="KW-1185">Reference proteome</keyword>
<dbReference type="Pfam" id="PF13193">
    <property type="entry name" value="AMP-binding_C"/>
    <property type="match status" value="1"/>
</dbReference>
<comment type="caution">
    <text evidence="3">The sequence shown here is derived from an EMBL/GenBank/DDBJ whole genome shotgun (WGS) entry which is preliminary data.</text>
</comment>
<dbReference type="EMBL" id="JOTP01000007">
    <property type="protein sequence ID" value="KEP26758.1"/>
    <property type="molecule type" value="Genomic_DNA"/>
</dbReference>
<dbReference type="InterPro" id="IPR025110">
    <property type="entry name" value="AMP-bd_C"/>
</dbReference>
<dbReference type="InterPro" id="IPR000873">
    <property type="entry name" value="AMP-dep_synth/lig_dom"/>
</dbReference>
<feature type="domain" description="AMP-binding enzyme C-terminal" evidence="2">
    <location>
        <begin position="415"/>
        <end position="489"/>
    </location>
</feature>
<dbReference type="PANTHER" id="PTHR43767">
    <property type="entry name" value="LONG-CHAIN-FATTY-ACID--COA LIGASE"/>
    <property type="match status" value="1"/>
</dbReference>
<protein>
    <submittedName>
        <fullName evidence="3">Acyl--CoA ligase</fullName>
    </submittedName>
</protein>
<evidence type="ECO:0000259" key="1">
    <source>
        <dbReference type="Pfam" id="PF00501"/>
    </source>
</evidence>
<keyword evidence="3" id="KW-0436">Ligase</keyword>
<dbReference type="GO" id="GO:0016878">
    <property type="term" value="F:acid-thiol ligase activity"/>
    <property type="evidence" value="ECO:0007669"/>
    <property type="project" value="UniProtKB-ARBA"/>
</dbReference>
<evidence type="ECO:0000313" key="4">
    <source>
        <dbReference type="Proteomes" id="UP000028091"/>
    </source>
</evidence>
<dbReference type="eggNOG" id="COG0318">
    <property type="taxonomic scope" value="Bacteria"/>
</dbReference>
<dbReference type="InterPro" id="IPR045851">
    <property type="entry name" value="AMP-bd_C_sf"/>
</dbReference>
<dbReference type="Proteomes" id="UP000028091">
    <property type="component" value="Unassembled WGS sequence"/>
</dbReference>
<dbReference type="PANTHER" id="PTHR43767:SF1">
    <property type="entry name" value="NONRIBOSOMAL PEPTIDE SYNTHASE PES1 (EUROFUNG)-RELATED"/>
    <property type="match status" value="1"/>
</dbReference>
<dbReference type="RefSeq" id="WP_034320527.1">
    <property type="nucleotide sequence ID" value="NZ_JAVIKA010000007.1"/>
</dbReference>
<dbReference type="PROSITE" id="PS00455">
    <property type="entry name" value="AMP_BINDING"/>
    <property type="match status" value="1"/>
</dbReference>
<dbReference type="OrthoDB" id="9757771at2"/>
<proteinExistence type="predicted"/>
<dbReference type="AlphaFoldDB" id="A0A081LBY2"/>
<dbReference type="InterPro" id="IPR050237">
    <property type="entry name" value="ATP-dep_AMP-bd_enzyme"/>
</dbReference>
<feature type="domain" description="AMP-dependent synthetase/ligase" evidence="1">
    <location>
        <begin position="11"/>
        <end position="365"/>
    </location>
</feature>
<dbReference type="InterPro" id="IPR042099">
    <property type="entry name" value="ANL_N_sf"/>
</dbReference>
<accession>A0A081LBY2</accession>
<evidence type="ECO:0000259" key="2">
    <source>
        <dbReference type="Pfam" id="PF13193"/>
    </source>
</evidence>
<sequence>MNTLQALLNDRMERSSQIEAVTGGGVSYTFEEYAKRIDQLAHYLHRKGIRKGDRVCFICQNHHHFSTIMLAAIKAGAVAVPLSWQLTSFELEGILKKAEPKALFFDREFRDIIAAVNVSLEDCLMVESGVNAKTTQLFEDILASNDGSNLAEEVSEKDLAMILFTSGTTGNPKGCMVGHGRIYQFLTRRGNRGFDLKGKRYLASHPLYHMSSINHLIAAAIEGYTLVFLHDATPKRILETIEKERITFMMAFPSAYTYMLEEMKCGSYDLSSFEIAISGGTKVPVRLIKDYKEVGIQMMHGYGSTEAWVVSAWHPAMGEDKMGSAGKVDADVEVKIVHPETEETLPAGEIGEVVMRSPFYFLGYYHQPDATEKVLKDGWFHMGDAGYLDEEGFLYITGRYKDVILYGGDNIYPDQVEEVIDQIPGVIESAVIGVPDDLYGEVPSAYIVKDESIDFCEEDVVNYCQERLADYKVPSIHFTEELPKNKLGKIMKKDLRELVVNA</sequence>